<comment type="caution">
    <text evidence="1">The sequence shown here is derived from an EMBL/GenBank/DDBJ whole genome shotgun (WGS) entry which is preliminary data.</text>
</comment>
<evidence type="ECO:0000313" key="2">
    <source>
        <dbReference type="Proteomes" id="UP001266305"/>
    </source>
</evidence>
<keyword evidence="2" id="KW-1185">Reference proteome</keyword>
<organism evidence="1 2">
    <name type="scientific">Saguinus oedipus</name>
    <name type="common">Cotton-top tamarin</name>
    <name type="synonym">Oedipomidas oedipus</name>
    <dbReference type="NCBI Taxonomy" id="9490"/>
    <lineage>
        <taxon>Eukaryota</taxon>
        <taxon>Metazoa</taxon>
        <taxon>Chordata</taxon>
        <taxon>Craniata</taxon>
        <taxon>Vertebrata</taxon>
        <taxon>Euteleostomi</taxon>
        <taxon>Mammalia</taxon>
        <taxon>Eutheria</taxon>
        <taxon>Euarchontoglires</taxon>
        <taxon>Primates</taxon>
        <taxon>Haplorrhini</taxon>
        <taxon>Platyrrhini</taxon>
        <taxon>Cebidae</taxon>
        <taxon>Callitrichinae</taxon>
        <taxon>Saguinus</taxon>
    </lineage>
</organism>
<proteinExistence type="predicted"/>
<gene>
    <name evidence="1" type="primary">VPS37B_2</name>
    <name evidence="1" type="ORF">P7K49_020505</name>
</gene>
<sequence>MAGAGGEARFAGLSLVQLNELLEDEGQLTEMVQKMEELWGLSGGEATVAPLVVLGDWG</sequence>
<evidence type="ECO:0000313" key="1">
    <source>
        <dbReference type="EMBL" id="KAK2102838.1"/>
    </source>
</evidence>
<dbReference type="EMBL" id="JASSZA010000009">
    <property type="protein sequence ID" value="KAK2102838.1"/>
    <property type="molecule type" value="Genomic_DNA"/>
</dbReference>
<reference evidence="1 2" key="1">
    <citation type="submission" date="2023-05" db="EMBL/GenBank/DDBJ databases">
        <title>B98-5 Cell Line De Novo Hybrid Assembly: An Optical Mapping Approach.</title>
        <authorList>
            <person name="Kananen K."/>
            <person name="Auerbach J.A."/>
            <person name="Kautto E."/>
            <person name="Blachly J.S."/>
        </authorList>
    </citation>
    <scope>NUCLEOTIDE SEQUENCE [LARGE SCALE GENOMIC DNA]</scope>
    <source>
        <strain evidence="1">B95-8</strain>
        <tissue evidence="1">Cell line</tissue>
    </source>
</reference>
<dbReference type="Proteomes" id="UP001266305">
    <property type="component" value="Unassembled WGS sequence"/>
</dbReference>
<accession>A0ABQ9V0H8</accession>
<name>A0ABQ9V0H8_SAGOE</name>
<protein>
    <submittedName>
        <fullName evidence="1">Vacuolar protein sorting-associated protein 37B</fullName>
    </submittedName>
</protein>